<dbReference type="PANTHER" id="PTHR19847">
    <property type="entry name" value="DDB1- AND CUL4-ASSOCIATED FACTOR 11"/>
    <property type="match status" value="1"/>
</dbReference>
<dbReference type="InterPro" id="IPR015943">
    <property type="entry name" value="WD40/YVTN_repeat-like_dom_sf"/>
</dbReference>
<dbReference type="PANTHER" id="PTHR19847:SF7">
    <property type="entry name" value="DDB1- AND CUL4-ASSOCIATED FACTOR 11"/>
    <property type="match status" value="1"/>
</dbReference>
<dbReference type="PROSITE" id="PS50082">
    <property type="entry name" value="WD_REPEATS_2"/>
    <property type="match status" value="1"/>
</dbReference>
<sequence>MGYGMSRPDMDIDMHDTARGGDAARLRRGHGEAFDVDNEIFYLTRLRSEPSAGVRQAIDGRRTAPISTIRMLSGREANVSGRGRFSSADCSYVLGRYLPVNGPWPVDRMDSRVYVSQFSEDGSLFVAAFQVFAAIAESVYASMTPIVHIVNMETAATESHANITVCFMIHKCLYDFFGSTISFDVNTVAFADETGNVIYSGSDDNLCKVLSGSSPPYSPFLSIIILPFSNSVSNVEHVRDVSGDQVARLQCHQLTVRDCSWHPYYPLLVSSSWDGQITRWEFPGNDAVHATNNKIRGGSIEDQMFRVMYL</sequence>
<dbReference type="Gene3D" id="2.130.10.10">
    <property type="entry name" value="YVTN repeat-like/Quinoprotein amine dehydrogenase"/>
    <property type="match status" value="1"/>
</dbReference>
<protein>
    <submittedName>
        <fullName evidence="2">Uncharacterized protein</fullName>
    </submittedName>
</protein>
<dbReference type="SUPFAM" id="SSF50998">
    <property type="entry name" value="Quinoprotein alcohol dehydrogenase-like"/>
    <property type="match status" value="1"/>
</dbReference>
<name>A0A427ARV6_ENSVE</name>
<dbReference type="Proteomes" id="UP000287651">
    <property type="component" value="Unassembled WGS sequence"/>
</dbReference>
<evidence type="ECO:0000256" key="1">
    <source>
        <dbReference type="PROSITE-ProRule" id="PRU00221"/>
    </source>
</evidence>
<dbReference type="InterPro" id="IPR011047">
    <property type="entry name" value="Quinoprotein_ADH-like_sf"/>
</dbReference>
<dbReference type="Pfam" id="PF00400">
    <property type="entry name" value="WD40"/>
    <property type="match status" value="2"/>
</dbReference>
<proteinExistence type="predicted"/>
<dbReference type="InterPro" id="IPR001680">
    <property type="entry name" value="WD40_rpt"/>
</dbReference>
<keyword evidence="1" id="KW-0853">WD repeat</keyword>
<dbReference type="GO" id="GO:0043161">
    <property type="term" value="P:proteasome-mediated ubiquitin-dependent protein catabolic process"/>
    <property type="evidence" value="ECO:0007669"/>
    <property type="project" value="TreeGrafter"/>
</dbReference>
<dbReference type="SMART" id="SM00320">
    <property type="entry name" value="WD40"/>
    <property type="match status" value="2"/>
</dbReference>
<dbReference type="InterPro" id="IPR051859">
    <property type="entry name" value="DCAF"/>
</dbReference>
<reference evidence="2 3" key="1">
    <citation type="journal article" date="2014" name="Agronomy (Basel)">
        <title>A Draft Genome Sequence for Ensete ventricosum, the Drought-Tolerant Tree Against Hunger.</title>
        <authorList>
            <person name="Harrison J."/>
            <person name="Moore K.A."/>
            <person name="Paszkiewicz K."/>
            <person name="Jones T."/>
            <person name="Grant M."/>
            <person name="Ambacheew D."/>
            <person name="Muzemil S."/>
            <person name="Studholme D.J."/>
        </authorList>
    </citation>
    <scope>NUCLEOTIDE SEQUENCE [LARGE SCALE GENOMIC DNA]</scope>
</reference>
<feature type="repeat" description="WD" evidence="1">
    <location>
        <begin position="249"/>
        <end position="290"/>
    </location>
</feature>
<evidence type="ECO:0000313" key="2">
    <source>
        <dbReference type="EMBL" id="RRT78984.1"/>
    </source>
</evidence>
<comment type="caution">
    <text evidence="2">The sequence shown here is derived from an EMBL/GenBank/DDBJ whole genome shotgun (WGS) entry which is preliminary data.</text>
</comment>
<dbReference type="GO" id="GO:0080008">
    <property type="term" value="C:Cul4-RING E3 ubiquitin ligase complex"/>
    <property type="evidence" value="ECO:0007669"/>
    <property type="project" value="TreeGrafter"/>
</dbReference>
<evidence type="ECO:0000313" key="3">
    <source>
        <dbReference type="Proteomes" id="UP000287651"/>
    </source>
</evidence>
<accession>A0A427ARV6</accession>
<dbReference type="EMBL" id="AMZH03001530">
    <property type="protein sequence ID" value="RRT78984.1"/>
    <property type="molecule type" value="Genomic_DNA"/>
</dbReference>
<organism evidence="2 3">
    <name type="scientific">Ensete ventricosum</name>
    <name type="common">Abyssinian banana</name>
    <name type="synonym">Musa ensete</name>
    <dbReference type="NCBI Taxonomy" id="4639"/>
    <lineage>
        <taxon>Eukaryota</taxon>
        <taxon>Viridiplantae</taxon>
        <taxon>Streptophyta</taxon>
        <taxon>Embryophyta</taxon>
        <taxon>Tracheophyta</taxon>
        <taxon>Spermatophyta</taxon>
        <taxon>Magnoliopsida</taxon>
        <taxon>Liliopsida</taxon>
        <taxon>Zingiberales</taxon>
        <taxon>Musaceae</taxon>
        <taxon>Ensete</taxon>
    </lineage>
</organism>
<gene>
    <name evidence="2" type="ORF">B296_00016483</name>
</gene>
<dbReference type="AlphaFoldDB" id="A0A427ARV6"/>